<keyword evidence="1" id="KW-0732">Signal</keyword>
<keyword evidence="3" id="KW-1185">Reference proteome</keyword>
<evidence type="ECO:0000313" key="3">
    <source>
        <dbReference type="Proteomes" id="UP000822688"/>
    </source>
</evidence>
<dbReference type="Proteomes" id="UP000822688">
    <property type="component" value="Chromosome 6"/>
</dbReference>
<dbReference type="EMBL" id="CM026427">
    <property type="protein sequence ID" value="KAG0568691.1"/>
    <property type="molecule type" value="Genomic_DNA"/>
</dbReference>
<feature type="chain" id="PRO_5035881283" evidence="1">
    <location>
        <begin position="21"/>
        <end position="61"/>
    </location>
</feature>
<protein>
    <submittedName>
        <fullName evidence="2">Uncharacterized protein</fullName>
    </submittedName>
</protein>
<feature type="signal peptide" evidence="1">
    <location>
        <begin position="1"/>
        <end position="20"/>
    </location>
</feature>
<sequence>MVNITRELCLLLTRGLLSSAQSVDRRIGLLFAQFTERILVIDSPSSWLNFAGGITMLESHG</sequence>
<evidence type="ECO:0000313" key="2">
    <source>
        <dbReference type="EMBL" id="KAG0568691.1"/>
    </source>
</evidence>
<dbReference type="AlphaFoldDB" id="A0A8T0HA47"/>
<accession>A0A8T0HA47</accession>
<organism evidence="2 3">
    <name type="scientific">Ceratodon purpureus</name>
    <name type="common">Fire moss</name>
    <name type="synonym">Dicranum purpureum</name>
    <dbReference type="NCBI Taxonomy" id="3225"/>
    <lineage>
        <taxon>Eukaryota</taxon>
        <taxon>Viridiplantae</taxon>
        <taxon>Streptophyta</taxon>
        <taxon>Embryophyta</taxon>
        <taxon>Bryophyta</taxon>
        <taxon>Bryophytina</taxon>
        <taxon>Bryopsida</taxon>
        <taxon>Dicranidae</taxon>
        <taxon>Pseudoditrichales</taxon>
        <taxon>Ditrichaceae</taxon>
        <taxon>Ceratodon</taxon>
    </lineage>
</organism>
<reference evidence="2 3" key="1">
    <citation type="submission" date="2020-06" db="EMBL/GenBank/DDBJ databases">
        <title>WGS assembly of Ceratodon purpureus strain R40.</title>
        <authorList>
            <person name="Carey S.B."/>
            <person name="Jenkins J."/>
            <person name="Shu S."/>
            <person name="Lovell J.T."/>
            <person name="Sreedasyam A."/>
            <person name="Maumus F."/>
            <person name="Tiley G.P."/>
            <person name="Fernandez-Pozo N."/>
            <person name="Barry K."/>
            <person name="Chen C."/>
            <person name="Wang M."/>
            <person name="Lipzen A."/>
            <person name="Daum C."/>
            <person name="Saski C.A."/>
            <person name="Payton A.C."/>
            <person name="Mcbreen J.C."/>
            <person name="Conrad R.E."/>
            <person name="Kollar L.M."/>
            <person name="Olsson S."/>
            <person name="Huttunen S."/>
            <person name="Landis J.B."/>
            <person name="Wickett N.J."/>
            <person name="Johnson M.G."/>
            <person name="Rensing S.A."/>
            <person name="Grimwood J."/>
            <person name="Schmutz J."/>
            <person name="Mcdaniel S.F."/>
        </authorList>
    </citation>
    <scope>NUCLEOTIDE SEQUENCE [LARGE SCALE GENOMIC DNA]</scope>
    <source>
        <strain evidence="2 3">R40</strain>
    </source>
</reference>
<gene>
    <name evidence="2" type="ORF">KC19_6G038500</name>
</gene>
<name>A0A8T0HA47_CERPU</name>
<evidence type="ECO:0000256" key="1">
    <source>
        <dbReference type="SAM" id="SignalP"/>
    </source>
</evidence>
<comment type="caution">
    <text evidence="2">The sequence shown here is derived from an EMBL/GenBank/DDBJ whole genome shotgun (WGS) entry which is preliminary data.</text>
</comment>
<proteinExistence type="predicted"/>